<evidence type="ECO:0000256" key="3">
    <source>
        <dbReference type="ARBA" id="ARBA00005081"/>
    </source>
</evidence>
<dbReference type="GO" id="GO:0047465">
    <property type="term" value="F:N-acylglucosamine-6-phosphate 2-epimerase activity"/>
    <property type="evidence" value="ECO:0007669"/>
    <property type="project" value="UniProtKB-EC"/>
</dbReference>
<evidence type="ECO:0000256" key="1">
    <source>
        <dbReference type="ARBA" id="ARBA00000056"/>
    </source>
</evidence>
<dbReference type="OrthoDB" id="9781704at2"/>
<protein>
    <recommendedName>
        <fullName evidence="7">Putative N-acetylmannosamine-6-phosphate 2-epimerase</fullName>
        <ecNumber evidence="7">5.1.3.9</ecNumber>
    </recommendedName>
    <alternativeName>
        <fullName evidence="7">ManNAc-6-P epimerase</fullName>
    </alternativeName>
</protein>
<dbReference type="Proteomes" id="UP000245624">
    <property type="component" value="Unassembled WGS sequence"/>
</dbReference>
<proteinExistence type="inferred from homology"/>
<dbReference type="HAMAP" id="MF_01235">
    <property type="entry name" value="ManNAc6P_epimer"/>
    <property type="match status" value="1"/>
</dbReference>
<comment type="pathway">
    <text evidence="3 7">Amino-sugar metabolism; N-acetylneuraminate degradation; D-fructose 6-phosphate from N-acetylneuraminate: step 3/5.</text>
</comment>
<evidence type="ECO:0000256" key="4">
    <source>
        <dbReference type="ARBA" id="ARBA00007439"/>
    </source>
</evidence>
<dbReference type="InterPro" id="IPR013785">
    <property type="entry name" value="Aldolase_TIM"/>
</dbReference>
<dbReference type="Gene3D" id="3.20.20.70">
    <property type="entry name" value="Aldolase class I"/>
    <property type="match status" value="1"/>
</dbReference>
<dbReference type="RefSeq" id="WP_109985298.1">
    <property type="nucleotide sequence ID" value="NZ_QGTD01000018.1"/>
</dbReference>
<reference evidence="8 9" key="1">
    <citation type="submission" date="2018-05" db="EMBL/GenBank/DDBJ databases">
        <title>Genomic analysis of Gracilibacillus dipsosauri DD1 reveals novel features of a salt-tolerant amylase.</title>
        <authorList>
            <person name="Deutch C.E."/>
            <person name="Yang S."/>
        </authorList>
    </citation>
    <scope>NUCLEOTIDE SEQUENCE [LARGE SCALE GENOMIC DNA]</scope>
    <source>
        <strain evidence="8 9">DD1</strain>
    </source>
</reference>
<keyword evidence="5 7" id="KW-0413">Isomerase</keyword>
<dbReference type="InterPro" id="IPR007260">
    <property type="entry name" value="NanE"/>
</dbReference>
<dbReference type="SUPFAM" id="SSF51366">
    <property type="entry name" value="Ribulose-phoshate binding barrel"/>
    <property type="match status" value="1"/>
</dbReference>
<dbReference type="GO" id="GO:0005829">
    <property type="term" value="C:cytosol"/>
    <property type="evidence" value="ECO:0007669"/>
    <property type="project" value="TreeGrafter"/>
</dbReference>
<dbReference type="CDD" id="cd04729">
    <property type="entry name" value="NanE"/>
    <property type="match status" value="1"/>
</dbReference>
<evidence type="ECO:0000256" key="6">
    <source>
        <dbReference type="ARBA" id="ARBA00023277"/>
    </source>
</evidence>
<dbReference type="InterPro" id="IPR011060">
    <property type="entry name" value="RibuloseP-bd_barrel"/>
</dbReference>
<dbReference type="GO" id="GO:0005975">
    <property type="term" value="P:carbohydrate metabolic process"/>
    <property type="evidence" value="ECO:0007669"/>
    <property type="project" value="UniProtKB-UniRule"/>
</dbReference>
<keyword evidence="6 7" id="KW-0119">Carbohydrate metabolism</keyword>
<dbReference type="FunFam" id="3.20.20.70:FF:000035">
    <property type="entry name" value="Putative N-acetylmannosamine-6-phosphate 2-epimerase"/>
    <property type="match status" value="1"/>
</dbReference>
<dbReference type="Pfam" id="PF04131">
    <property type="entry name" value="NanE"/>
    <property type="match status" value="1"/>
</dbReference>
<accession>A0A317KVJ6</accession>
<sequence>MRVFEQLKNKLVVSCQALEEEPLHSPMIMGRMAVAAQQGGASGIRANSVVDIQEIKRNVDLPIIGIIKQDYPDSEVFITPTLKEVKALIEVGVEMIAMDATDHERPHGESLNDIVQYAKLHAKDIALMADISTVEEAIMAEQLGFDCVSTTLVGYTKETKGQNIADDDFAMIKQIRESVSIPVVAEGKVDNPNKARHVLEAGADFTVVGSAITRPQLITEKFANAIKELE</sequence>
<dbReference type="PANTHER" id="PTHR36204">
    <property type="entry name" value="N-ACETYLMANNOSAMINE-6-PHOSPHATE 2-EPIMERASE-RELATED"/>
    <property type="match status" value="1"/>
</dbReference>
<dbReference type="NCBIfam" id="NF002231">
    <property type="entry name" value="PRK01130.1"/>
    <property type="match status" value="1"/>
</dbReference>
<dbReference type="EC" id="5.1.3.9" evidence="7"/>
<dbReference type="GO" id="GO:0019262">
    <property type="term" value="P:N-acetylneuraminate catabolic process"/>
    <property type="evidence" value="ECO:0007669"/>
    <property type="project" value="UniProtKB-UniRule"/>
</dbReference>
<name>A0A317KVJ6_9BACI</name>
<comment type="caution">
    <text evidence="8">The sequence shown here is derived from an EMBL/GenBank/DDBJ whole genome shotgun (WGS) entry which is preliminary data.</text>
</comment>
<evidence type="ECO:0000313" key="8">
    <source>
        <dbReference type="EMBL" id="PWU67204.1"/>
    </source>
</evidence>
<dbReference type="GO" id="GO:0006053">
    <property type="term" value="P:N-acetylmannosamine catabolic process"/>
    <property type="evidence" value="ECO:0007669"/>
    <property type="project" value="TreeGrafter"/>
</dbReference>
<dbReference type="PANTHER" id="PTHR36204:SF1">
    <property type="entry name" value="N-ACETYLMANNOSAMINE-6-PHOSPHATE 2-EPIMERASE-RELATED"/>
    <property type="match status" value="1"/>
</dbReference>
<comment type="similarity">
    <text evidence="4 7">Belongs to the NanE family.</text>
</comment>
<dbReference type="EMBL" id="QGTD01000018">
    <property type="protein sequence ID" value="PWU67204.1"/>
    <property type="molecule type" value="Genomic_DNA"/>
</dbReference>
<evidence type="ECO:0000313" key="9">
    <source>
        <dbReference type="Proteomes" id="UP000245624"/>
    </source>
</evidence>
<dbReference type="AlphaFoldDB" id="A0A317KVJ6"/>
<comment type="function">
    <text evidence="2 7">Converts N-acetylmannosamine-6-phosphate (ManNAc-6-P) to N-acetylglucosamine-6-phosphate (GlcNAc-6-P).</text>
</comment>
<evidence type="ECO:0000256" key="2">
    <source>
        <dbReference type="ARBA" id="ARBA00002147"/>
    </source>
</evidence>
<evidence type="ECO:0000256" key="7">
    <source>
        <dbReference type="HAMAP-Rule" id="MF_01235"/>
    </source>
</evidence>
<gene>
    <name evidence="7" type="primary">nanE</name>
    <name evidence="8" type="ORF">DLJ74_16665</name>
</gene>
<keyword evidence="9" id="KW-1185">Reference proteome</keyword>
<comment type="catalytic activity">
    <reaction evidence="1 7">
        <text>an N-acyl-D-glucosamine 6-phosphate = an N-acyl-D-mannosamine 6-phosphate</text>
        <dbReference type="Rhea" id="RHEA:23932"/>
        <dbReference type="ChEBI" id="CHEBI:57599"/>
        <dbReference type="ChEBI" id="CHEBI:57666"/>
        <dbReference type="EC" id="5.1.3.9"/>
    </reaction>
</comment>
<organism evidence="8 9">
    <name type="scientific">Gracilibacillus dipsosauri</name>
    <dbReference type="NCBI Taxonomy" id="178340"/>
    <lineage>
        <taxon>Bacteria</taxon>
        <taxon>Bacillati</taxon>
        <taxon>Bacillota</taxon>
        <taxon>Bacilli</taxon>
        <taxon>Bacillales</taxon>
        <taxon>Bacillaceae</taxon>
        <taxon>Gracilibacillus</taxon>
    </lineage>
</organism>
<evidence type="ECO:0000256" key="5">
    <source>
        <dbReference type="ARBA" id="ARBA00023235"/>
    </source>
</evidence>
<dbReference type="UniPathway" id="UPA00629">
    <property type="reaction ID" value="UER00682"/>
</dbReference>